<name>W2H9M8_PHYNI</name>
<dbReference type="AlphaFoldDB" id="W2H9M8"/>
<dbReference type="PANTHER" id="PTHR48142:SF1">
    <property type="entry name" value="MULE TRANSPOSASE DOMAIN-CONTAINING PROTEIN"/>
    <property type="match status" value="1"/>
</dbReference>
<organism evidence="1">
    <name type="scientific">Phytophthora nicotianae</name>
    <name type="common">Potato buckeye rot agent</name>
    <name type="synonym">Phytophthora parasitica</name>
    <dbReference type="NCBI Taxonomy" id="4792"/>
    <lineage>
        <taxon>Eukaryota</taxon>
        <taxon>Sar</taxon>
        <taxon>Stramenopiles</taxon>
        <taxon>Oomycota</taxon>
        <taxon>Peronosporomycetes</taxon>
        <taxon>Peronosporales</taxon>
        <taxon>Peronosporaceae</taxon>
        <taxon>Phytophthora</taxon>
    </lineage>
</organism>
<gene>
    <name evidence="1" type="ORF">L915_05081</name>
</gene>
<dbReference type="Proteomes" id="UP000053236">
    <property type="component" value="Unassembled WGS sequence"/>
</dbReference>
<dbReference type="PANTHER" id="PTHR48142">
    <property type="entry name" value="PIGMENTOSA GTPASE REGULATOR-LIKE PROTEIN, PUTATIVE-RELATED"/>
    <property type="match status" value="1"/>
</dbReference>
<accession>W2H9M8</accession>
<dbReference type="EMBL" id="KI685359">
    <property type="protein sequence ID" value="ETK91300.1"/>
    <property type="molecule type" value="Genomic_DNA"/>
</dbReference>
<dbReference type="VEuPathDB" id="FungiDB:PPTG_10130"/>
<proteinExistence type="predicted"/>
<evidence type="ECO:0000313" key="1">
    <source>
        <dbReference type="EMBL" id="ETK91300.1"/>
    </source>
</evidence>
<protein>
    <submittedName>
        <fullName evidence="1">Uncharacterized protein</fullName>
    </submittedName>
</protein>
<reference evidence="1" key="1">
    <citation type="submission" date="2013-11" db="EMBL/GenBank/DDBJ databases">
        <title>The Genome Sequence of Phytophthora parasitica CJ02B3.</title>
        <authorList>
            <consortium name="The Broad Institute Genomics Platform"/>
            <person name="Russ C."/>
            <person name="Tyler B."/>
            <person name="Panabieres F."/>
            <person name="Shan W."/>
            <person name="Tripathy S."/>
            <person name="Grunwald N."/>
            <person name="Machado M."/>
            <person name="Johnson C.S."/>
            <person name="Arredondo F."/>
            <person name="Hong C."/>
            <person name="Coffey M."/>
            <person name="Young S.K."/>
            <person name="Zeng Q."/>
            <person name="Gargeya S."/>
            <person name="Fitzgerald M."/>
            <person name="Abouelleil A."/>
            <person name="Alvarado L."/>
            <person name="Chapman S.B."/>
            <person name="Gainer-Dewar J."/>
            <person name="Goldberg J."/>
            <person name="Griggs A."/>
            <person name="Gujja S."/>
            <person name="Hansen M."/>
            <person name="Howarth C."/>
            <person name="Imamovic A."/>
            <person name="Ireland A."/>
            <person name="Larimer J."/>
            <person name="McCowan C."/>
            <person name="Murphy C."/>
            <person name="Pearson M."/>
            <person name="Poon T.W."/>
            <person name="Priest M."/>
            <person name="Roberts A."/>
            <person name="Saif S."/>
            <person name="Shea T."/>
            <person name="Sykes S."/>
            <person name="Wortman J."/>
            <person name="Nusbaum C."/>
            <person name="Birren B."/>
        </authorList>
    </citation>
    <scope>NUCLEOTIDE SEQUENCE [LARGE SCALE GENOMIC DNA]</scope>
    <source>
        <strain evidence="1">CJ02B3</strain>
    </source>
</reference>
<sequence length="190" mass="21520">MACTICPGGDHKMRYRLVECSSASCTDVSPVRCTWRGKMLTCLESERASIFEFGEHNSASSSLPFPVRKKLTQVQKAFCRDLVQNHLRPMRIRHAMARKFATPLEELPALKTVKNFVNHYARTQMENHDRVQDLTKWVREHAYDASKSMTEPVTFTWDLDNAGLPVIGNGSDQKPFLVGITTKARCYGPA</sequence>